<dbReference type="eggNOG" id="COG0154">
    <property type="taxonomic scope" value="Bacteria"/>
</dbReference>
<dbReference type="GO" id="GO:0004040">
    <property type="term" value="F:amidase activity"/>
    <property type="evidence" value="ECO:0007669"/>
    <property type="project" value="UniProtKB-EC"/>
</dbReference>
<keyword evidence="2" id="KW-0378">Hydrolase</keyword>
<sequence length="404" mass="42896">MSTTLHTVGAFCRDNPAALAPTGEGVLSGLLFAVKDVFDIAGTRTGFGQPQWLASHPPADTNADCIDRLLAAGGELVGRTISDELCYSLTGDNIHYGAPANSWGLGRLAGGSSSGSAAAVCAGLVDFALGTDCGGSVRVPSSYCGLLGLRTTHGRVATRGLLRFASQFDCIGWFARDAHIFERVGRVLLPDAREQGAFKRVLIATDAFEAVDTEIAAAFLPALETLGAQADRMQEIQLAEDGLAEWFETFRIIQAADVWDALGDWVAQTRPTLGPGVRERIEQAGQINAAQLREAQAHRAEIVKRLDALIGEDDVVVLPTTPRPAPPRGATDEALETTYRYQAMSLLCSAGLAGLPQMNLPLAMKDGLPLGLSIMTRRNGDMRLIELARRVCPQAPVPPKAVPA</sequence>
<dbReference type="OrthoDB" id="9811471at2"/>
<dbReference type="InterPro" id="IPR023631">
    <property type="entry name" value="Amidase_dom"/>
</dbReference>
<reference evidence="2 3" key="2">
    <citation type="journal article" date="2013" name="PLoS ONE">
        <title>INDIGO - INtegrated Data Warehouse of MIcrobial GenOmes with Examples from the Red Sea Extremophiles.</title>
        <authorList>
            <person name="Alam I."/>
            <person name="Antunes A."/>
            <person name="Kamau A.A."/>
            <person name="Ba Alawi W."/>
            <person name="Kalkatawi M."/>
            <person name="Stingl U."/>
            <person name="Bajic V.B."/>
        </authorList>
    </citation>
    <scope>NUCLEOTIDE SEQUENCE [LARGE SCALE GENOMIC DNA]</scope>
    <source>
        <strain evidence="2 3">E1L3A</strain>
    </source>
</reference>
<name>U2FW44_9GAMM</name>
<dbReference type="NCBIfam" id="NF006169">
    <property type="entry name" value="PRK08310.1"/>
    <property type="match status" value="1"/>
</dbReference>
<dbReference type="Gene3D" id="3.90.1300.10">
    <property type="entry name" value="Amidase signature (AS) domain"/>
    <property type="match status" value="1"/>
</dbReference>
<keyword evidence="3" id="KW-1185">Reference proteome</keyword>
<evidence type="ECO:0000313" key="3">
    <source>
        <dbReference type="Proteomes" id="UP000006242"/>
    </source>
</evidence>
<dbReference type="SUPFAM" id="SSF75304">
    <property type="entry name" value="Amidase signature (AS) enzymes"/>
    <property type="match status" value="1"/>
</dbReference>
<reference evidence="2 3" key="1">
    <citation type="journal article" date="2011" name="J. Bacteriol.">
        <title>Genome sequence of Salinisphaera shabanensis, a gammaproteobacterium from the harsh, variable environment of the brine-seawater interface of the Shaban Deep in the Red Sea.</title>
        <authorList>
            <person name="Antunes A."/>
            <person name="Alam I."/>
            <person name="Bajic V.B."/>
            <person name="Stingl U."/>
        </authorList>
    </citation>
    <scope>NUCLEOTIDE SEQUENCE [LARGE SCALE GENOMIC DNA]</scope>
    <source>
        <strain evidence="2 3">E1L3A</strain>
    </source>
</reference>
<evidence type="ECO:0000259" key="1">
    <source>
        <dbReference type="Pfam" id="PF01425"/>
    </source>
</evidence>
<dbReference type="AlphaFoldDB" id="U2FW44"/>
<dbReference type="Pfam" id="PF01425">
    <property type="entry name" value="Amidase"/>
    <property type="match status" value="1"/>
</dbReference>
<proteinExistence type="predicted"/>
<gene>
    <name evidence="2" type="primary">gatA</name>
    <name evidence="2" type="ORF">SSPSH_000983</name>
</gene>
<evidence type="ECO:0000313" key="2">
    <source>
        <dbReference type="EMBL" id="ERJ20119.1"/>
    </source>
</evidence>
<organism evidence="2 3">
    <name type="scientific">Salinisphaera shabanensis E1L3A</name>
    <dbReference type="NCBI Taxonomy" id="1033802"/>
    <lineage>
        <taxon>Bacteria</taxon>
        <taxon>Pseudomonadati</taxon>
        <taxon>Pseudomonadota</taxon>
        <taxon>Gammaproteobacteria</taxon>
        <taxon>Salinisphaerales</taxon>
        <taxon>Salinisphaeraceae</taxon>
        <taxon>Salinisphaera</taxon>
    </lineage>
</organism>
<dbReference type="PANTHER" id="PTHR46310:SF7">
    <property type="entry name" value="AMIDASE 1"/>
    <property type="match status" value="1"/>
</dbReference>
<comment type="caution">
    <text evidence="2">The sequence shown here is derived from an EMBL/GenBank/DDBJ whole genome shotgun (WGS) entry which is preliminary data.</text>
</comment>
<dbReference type="RefSeq" id="WP_006913773.1">
    <property type="nucleotide sequence ID" value="NZ_AFNV02000005.1"/>
</dbReference>
<protein>
    <submittedName>
        <fullName evidence="2">Glutamyl-tRNA amidotransferase subunit A protein</fullName>
        <ecNumber evidence="2">3.5.1.4</ecNumber>
    </submittedName>
</protein>
<dbReference type="Proteomes" id="UP000006242">
    <property type="component" value="Unassembled WGS sequence"/>
</dbReference>
<dbReference type="InterPro" id="IPR036928">
    <property type="entry name" value="AS_sf"/>
</dbReference>
<feature type="domain" description="Amidase" evidence="1">
    <location>
        <begin position="24"/>
        <end position="384"/>
    </location>
</feature>
<accession>U2FW44</accession>
<dbReference type="GO" id="GO:0016740">
    <property type="term" value="F:transferase activity"/>
    <property type="evidence" value="ECO:0007669"/>
    <property type="project" value="UniProtKB-KW"/>
</dbReference>
<dbReference type="EC" id="3.5.1.4" evidence="2"/>
<dbReference type="EMBL" id="AFNV02000005">
    <property type="protein sequence ID" value="ERJ20119.1"/>
    <property type="molecule type" value="Genomic_DNA"/>
</dbReference>
<dbReference type="STRING" id="1033802.SSPSH_000983"/>
<dbReference type="PANTHER" id="PTHR46310">
    <property type="entry name" value="AMIDASE 1"/>
    <property type="match status" value="1"/>
</dbReference>